<keyword evidence="14" id="KW-0693">Viral RNA replication</keyword>
<evidence type="ECO:0000256" key="5">
    <source>
        <dbReference type="ARBA" id="ARBA00018602"/>
    </source>
</evidence>
<dbReference type="GO" id="GO:0043657">
    <property type="term" value="C:host cell"/>
    <property type="evidence" value="ECO:0007669"/>
    <property type="project" value="UniProtKB-SubCell"/>
</dbReference>
<evidence type="ECO:0000256" key="1">
    <source>
        <dbReference type="ARBA" id="ARBA00001936"/>
    </source>
</evidence>
<keyword evidence="15" id="KW-1035">Host cytoplasm</keyword>
<keyword evidence="8" id="KW-0548">Nucleotidyltransferase</keyword>
<dbReference type="GO" id="GO:0000166">
    <property type="term" value="F:nucleotide binding"/>
    <property type="evidence" value="ECO:0007669"/>
    <property type="project" value="UniProtKB-KW"/>
</dbReference>
<dbReference type="NCBIfam" id="TIGR04202">
    <property type="entry name" value="capSnatchArena"/>
    <property type="match status" value="1"/>
</dbReference>
<reference evidence="21" key="2">
    <citation type="journal article" date="2023" name="Arch. Virol.">
        <title>A novel mammarenavirus (family Arenaviridae) in hedgehogs (Erinaceus roumanicus) in Europe.</title>
        <authorList>
            <person name="Reuter G."/>
            <person name="Boros A."/>
            <person name="Takats K."/>
            <person name="Matics R."/>
            <person name="Pankovics P."/>
        </authorList>
    </citation>
    <scope>NUCLEOTIDE SEQUENCE</scope>
    <source>
        <strain evidence="21">MEMV/MR1/2015/HUN</strain>
    </source>
</reference>
<evidence type="ECO:0000256" key="16">
    <source>
        <dbReference type="ARBA" id="ARBA00030285"/>
    </source>
</evidence>
<evidence type="ECO:0000256" key="10">
    <source>
        <dbReference type="ARBA" id="ARBA00022741"/>
    </source>
</evidence>
<comment type="catalytic activity">
    <reaction evidence="19">
        <text>RNA(n) + a ribonucleoside 5'-triphosphate = RNA(n+1) + diphosphate</text>
        <dbReference type="Rhea" id="RHEA:21248"/>
        <dbReference type="Rhea" id="RHEA-COMP:14527"/>
        <dbReference type="Rhea" id="RHEA-COMP:17342"/>
        <dbReference type="ChEBI" id="CHEBI:33019"/>
        <dbReference type="ChEBI" id="CHEBI:61557"/>
        <dbReference type="ChEBI" id="CHEBI:140395"/>
        <dbReference type="EC" id="2.7.7.48"/>
    </reaction>
</comment>
<keyword evidence="12" id="KW-0460">Magnesium</keyword>
<evidence type="ECO:0000256" key="3">
    <source>
        <dbReference type="ARBA" id="ARBA00004340"/>
    </source>
</evidence>
<evidence type="ECO:0000256" key="2">
    <source>
        <dbReference type="ARBA" id="ARBA00001946"/>
    </source>
</evidence>
<dbReference type="EMBL" id="OP191655">
    <property type="protein sequence ID" value="WEV84739.1"/>
    <property type="molecule type" value="Genomic_RNA"/>
</dbReference>
<name>A0A9Y1MB11_9VIRU</name>
<dbReference type="GO" id="GO:0016787">
    <property type="term" value="F:hydrolase activity"/>
    <property type="evidence" value="ECO:0007669"/>
    <property type="project" value="UniProtKB-KW"/>
</dbReference>
<evidence type="ECO:0000256" key="13">
    <source>
        <dbReference type="ARBA" id="ARBA00022844"/>
    </source>
</evidence>
<dbReference type="Pfam" id="PF06317">
    <property type="entry name" value="Arena_RNA_pol"/>
    <property type="match status" value="1"/>
</dbReference>
<evidence type="ECO:0000256" key="15">
    <source>
        <dbReference type="ARBA" id="ARBA00023200"/>
    </source>
</evidence>
<evidence type="ECO:0000256" key="6">
    <source>
        <dbReference type="ARBA" id="ARBA00022484"/>
    </source>
</evidence>
<protein>
    <recommendedName>
        <fullName evidence="5">RNA-directed RNA polymerase L</fullName>
        <ecNumber evidence="4">2.7.7.48</ecNumber>
    </recommendedName>
    <alternativeName>
        <fullName evidence="16">Large structural protein</fullName>
    </alternativeName>
    <alternativeName>
        <fullName evidence="18">Replicase</fullName>
    </alternativeName>
    <alternativeName>
        <fullName evidence="17">Transcriptase</fullName>
    </alternativeName>
</protein>
<dbReference type="InterPro" id="IPR026382">
    <property type="entry name" value="CapSnatch_arenavir"/>
</dbReference>
<evidence type="ECO:0000313" key="21">
    <source>
        <dbReference type="EMBL" id="WEV84739.1"/>
    </source>
</evidence>
<dbReference type="Pfam" id="PF17296">
    <property type="entry name" value="ArenaCapSnatch"/>
    <property type="match status" value="1"/>
</dbReference>
<comment type="cofactor">
    <cofactor evidence="1">
        <name>Mn(2+)</name>
        <dbReference type="ChEBI" id="CHEBI:29035"/>
    </cofactor>
</comment>
<comment type="cofactor">
    <cofactor evidence="2">
        <name>Mg(2+)</name>
        <dbReference type="ChEBI" id="CHEBI:18420"/>
    </cofactor>
</comment>
<evidence type="ECO:0000256" key="7">
    <source>
        <dbReference type="ARBA" id="ARBA00022679"/>
    </source>
</evidence>
<evidence type="ECO:0000256" key="14">
    <source>
        <dbReference type="ARBA" id="ARBA00022953"/>
    </source>
</evidence>
<organism evidence="21">
    <name type="scientific">Mecsek Mountains virus</name>
    <dbReference type="NCBI Taxonomy" id="3036599"/>
    <lineage>
        <taxon>Viruses</taxon>
        <taxon>Riboviria</taxon>
        <taxon>Orthornavirae</taxon>
        <taxon>Negarnaviricota</taxon>
        <taxon>Polyploviricotina</taxon>
        <taxon>Bunyaviricetes</taxon>
        <taxon>Hareavirales</taxon>
        <taxon>Arenaviridae</taxon>
        <taxon>Mammarenavirus</taxon>
        <taxon>Mammarenavirus mecsekense</taxon>
    </lineage>
</organism>
<sequence>MEDLLKEIKDLIVKNFPHLENLSRQKLALLSQREPKFVLIEGLKLLSMLIEIDSCTVHNCIHNFEDLTVEQIVLNSGRLCPSLPFVTPDGYRLIGDNLILLECFVRASPASFEQKFKEDSVKLQTLKTDLTKIGINLIPLIDGRSNYVNQIVPDWVVQRLKYLLIKLTEFEQENTEILEQAEYERLIESLRSKPENSLGIENLNVLSDQRTDYYNELITILVNDVNNNLSSLDIEIKISQIYNEFRNKLNSGEITRHLVLTDKVKLLKEFNDLYDIELSSKDYYHEESLFEIVNKGLNSNQLTKIAKYYDGPHVCQLRKHPIEIENSLTSRVLSLLNKVKSLKVLNTHRNALLNFDMIILNVHVYLNNTYPNYLESKEWTSTTCGGSIMSVNDRLISVEVTIQEYLNKLKRILKMKGSIKELEDLHQEIQRKFKTKIKAKLREVNISENVFSVTLDSIKVFSLTEIEKFCSVVPKILPKIVYNKENKDFKRDQDHINKRTEEQFISSTDEEGLINLDFEKLFENVSSLCLSLCNSMKTSSICKLRQNAATNDRYKVVTCKECFAQPLMINGFECYLIYQKTGESSKCYSLCDNNGHFASFYADPKRFFLPIFSNKVLINMVDIMMTWISGIPNLSSKLKEIRLAMLTLILLIICNPSKRVQKLLQNYRYYIMAYVNSFHLYSLLDKLKEVLITDTEYHIFRLLNWLNKTILDVNIDLLLTNRFKFLLNVSYLCHLITKETPDRNTDLIKCFEKFLNPKLENDFITVNGHDKISTSEQLFFKTSIKNLFEKDILKNNLFGTPGVNREVFSLMISCFNLGLLQTLTEKENLKNPLKIPTCATVMDLASNKSVVKPRVDDVGEKILDYEFNKVVATSIYELAEVFKKKGRHQIDHKEYEFKIMSILTDLVLKKESMAKDEKEQILLDDLSENQLDFVRNVSSAVELALSNISNRSNGEVLKEMKRTKPDISHLYDIELKPSYVKLIKSEVSCHTVSDFARDLLPEEVYESICHSIKSHPTYSKLYFTEMFVQQCPISDITKNLAQKYYESFEFFECFKFLLLQMNCNNMTGRFEHDKHKTVGFKKDFNEVFSDTKISDRESNSQAISEALSLTDCVSSALKNLCFYSNESPKSYTSVGPDTGRLKFGLSYKEQVGGNRELYIGDLRTKMFTRLLEDYFESLTRSFKTSCLNDEGIFEDAILSMKLNVRQGWLTYSMDHSKWGPMMSPAIFASMLLNMRLPIDWQEECGREQIVLLLMWHIHKLVEVPVNVVIMMMKSYIKKNLGLLPEARTTMVEDFFSESFQRGIIPSHISSVIDMGQGILHNTSDFYGLITERFINYVLKKLLNDGSIIAFTSSDDQITIFEEQSTTLSETNIEEFLNIMEFHLFLSDSLNKFVSPKSVIGKFAAEFKSRFYVWGDEVPLLTKFVSAALHNVKCKEPHQLAETIDTILDQSVANGVPLALVNLIGERTMKLLSYTNYPLDPFLMFCKSDVKDWVDGSRGYRLQRSIENICPSECKELRKVLRVFHNEIKCGRLNEEFAVNLFKLTPDEAINSLYKICEKEKHSDILKLRWLNFSEFHPLRMVLRNKVILPSQLTDKDENIPSLLKTIQSKLSKNFTRGAQKLLAEAINKSAFQSSIASGFVGLCKTMGSKCVRDQEKNTHFIKSILKEIKDSPDVGVVKKENLTLFEVTSNYELNQMWWKDLLRPVLWDYSCITLCNSFELGTWVLGEPEAPKRYNLIRDPCNYYPIKPGNFSNFEDKVNLNHVVHSIRRLFPKVFEDHLLPFISDLNVLKMKWTPRIKFLDLCVAIDMKCEALSLISHVIKWKRQEHYVVLSSDLAKCHIRESSSLSSEKVISTADICKNFIKQIFFESHIKAFMLVPSILGSFSWFPHKKLISHDENLSDLGPLRQFIEKVMLKGSILRPMYRTDITSDFMWFDINIGSLELRKATLISQTTLDFSKEFETVYHFLLDISENLRHSLTFYFQIRATIRGCQTMNPLKSTLSYSVTCEVDDEYLRSKGEFALKALNLECFMSGEIDKYLLQDILLVIKSESKLKSQENWFLDLSRIKGEVNFKYDPPDSYRVYMDLTNVVDVMLSFQEYVTIGEVWEPIPLVIDCGNVKEGIKTVAEIKVKLTNSDLTTFLETLKENRNVSQYIYLLLKNPHLETLRNVDIISVLNSLGFEVNILKEAMREVSDWREFKGYNLAYSKSKDSLLVQSSLGAFQFKGRRCDLYPKVEVIEELE</sequence>
<comment type="subcellular location">
    <subcellularLocation>
        <location evidence="3">Host cell</location>
    </subcellularLocation>
</comment>
<evidence type="ECO:0000256" key="4">
    <source>
        <dbReference type="ARBA" id="ARBA00012494"/>
    </source>
</evidence>
<keyword evidence="6" id="KW-0696">RNA-directed RNA polymerase</keyword>
<dbReference type="Gene3D" id="1.20.1440.300">
    <property type="entry name" value="RNA-directed RNA polymerase L, helical domain"/>
    <property type="match status" value="1"/>
</dbReference>
<dbReference type="GO" id="GO:0003968">
    <property type="term" value="F:RNA-directed RNA polymerase activity"/>
    <property type="evidence" value="ECO:0007669"/>
    <property type="project" value="UniProtKB-KW"/>
</dbReference>
<evidence type="ECO:0000256" key="19">
    <source>
        <dbReference type="ARBA" id="ARBA00048744"/>
    </source>
</evidence>
<dbReference type="GO" id="GO:0044423">
    <property type="term" value="C:virion component"/>
    <property type="evidence" value="ECO:0007669"/>
    <property type="project" value="UniProtKB-KW"/>
</dbReference>
<evidence type="ECO:0000256" key="9">
    <source>
        <dbReference type="ARBA" id="ARBA00022723"/>
    </source>
</evidence>
<dbReference type="InterPro" id="IPR010453">
    <property type="entry name" value="RNA_pol_arenavir"/>
</dbReference>
<evidence type="ECO:0000256" key="18">
    <source>
        <dbReference type="ARBA" id="ARBA00031012"/>
    </source>
</evidence>
<feature type="domain" description="RNA endonuclease cap-snatching arenaviral" evidence="20">
    <location>
        <begin position="1"/>
        <end position="170"/>
    </location>
</feature>
<keyword evidence="13" id="KW-0946">Virion</keyword>
<proteinExistence type="predicted"/>
<evidence type="ECO:0000256" key="8">
    <source>
        <dbReference type="ARBA" id="ARBA00022695"/>
    </source>
</evidence>
<evidence type="ECO:0000256" key="12">
    <source>
        <dbReference type="ARBA" id="ARBA00022842"/>
    </source>
</evidence>
<evidence type="ECO:0000256" key="11">
    <source>
        <dbReference type="ARBA" id="ARBA00022801"/>
    </source>
</evidence>
<evidence type="ECO:0000256" key="17">
    <source>
        <dbReference type="ARBA" id="ARBA00030436"/>
    </source>
</evidence>
<reference evidence="21" key="1">
    <citation type="submission" date="2022-08" db="EMBL/GenBank/DDBJ databases">
        <authorList>
            <person name="Reuter G."/>
            <person name="Pankovics P."/>
        </authorList>
    </citation>
    <scope>NUCLEOTIDE SEQUENCE</scope>
    <source>
        <strain evidence="21">MEMV/MR1/2015/HUN</strain>
    </source>
</reference>
<evidence type="ECO:0000259" key="20">
    <source>
        <dbReference type="Pfam" id="PF17296"/>
    </source>
</evidence>
<dbReference type="GO" id="GO:0046872">
    <property type="term" value="F:metal ion binding"/>
    <property type="evidence" value="ECO:0007669"/>
    <property type="project" value="UniProtKB-KW"/>
</dbReference>
<dbReference type="InterPro" id="IPR048006">
    <property type="entry name" value="CapSnatch_bunyavir"/>
</dbReference>
<accession>A0A9Y1MB11</accession>
<keyword evidence="7" id="KW-0808">Transferase</keyword>
<keyword evidence="11" id="KW-0378">Hydrolase</keyword>
<dbReference type="GO" id="GO:0019079">
    <property type="term" value="P:viral genome replication"/>
    <property type="evidence" value="ECO:0007669"/>
    <property type="project" value="InterPro"/>
</dbReference>
<keyword evidence="9" id="KW-0479">Metal-binding</keyword>
<dbReference type="EC" id="2.7.7.48" evidence="4"/>
<keyword evidence="10" id="KW-0547">Nucleotide-binding</keyword>
<dbReference type="Gene3D" id="3.30.70.2640">
    <property type="entry name" value="Arenavirus RNA polymerase"/>
    <property type="match status" value="1"/>
</dbReference>